<dbReference type="GeneID" id="13300846"/>
<name>A0A5C0XR11_PYRFU</name>
<feature type="transmembrane region" description="Helical" evidence="1">
    <location>
        <begin position="33"/>
        <end position="50"/>
    </location>
</feature>
<proteinExistence type="predicted"/>
<organism evidence="3 4">
    <name type="scientific">Pyrococcus furiosus (strain ATCC 43587 / DSM 3638 / JCM 8422 / Vc1)</name>
    <dbReference type="NCBI Taxonomy" id="186497"/>
    <lineage>
        <taxon>Archaea</taxon>
        <taxon>Methanobacteriati</taxon>
        <taxon>Methanobacteriota</taxon>
        <taxon>Thermococci</taxon>
        <taxon>Thermococcales</taxon>
        <taxon>Thermococcaceae</taxon>
        <taxon>Pyrococcus</taxon>
    </lineage>
</organism>
<feature type="transmembrane region" description="Helical" evidence="1">
    <location>
        <begin position="6"/>
        <end position="26"/>
    </location>
</feature>
<feature type="transmembrane region" description="Helical" evidence="1">
    <location>
        <begin position="135"/>
        <end position="165"/>
    </location>
</feature>
<feature type="transmembrane region" description="Helical" evidence="1">
    <location>
        <begin position="56"/>
        <end position="77"/>
    </location>
</feature>
<dbReference type="GeneID" id="41713356"/>
<protein>
    <submittedName>
        <fullName evidence="3">DUF835 domain-containing protein</fullName>
    </submittedName>
</protein>
<dbReference type="OrthoDB" id="86314at2157"/>
<feature type="domain" description="DUF835" evidence="2">
    <location>
        <begin position="204"/>
        <end position="307"/>
    </location>
</feature>
<feature type="transmembrane region" description="Helical" evidence="1">
    <location>
        <begin position="106"/>
        <end position="123"/>
    </location>
</feature>
<sequence length="315" mass="35640">MWIFQPNFIIGLSFLFLYAMFFYFYYTRNKLEMLYFSIAFLAMALWVFVGDYTKPLTLAMFSGAIWLGTLEILNGTLLPRNGRGIKWVAIAPFAASILFYKSSISLVVSIAFLLMAAIVMIIAHEKPVKASGMLVGILSLVLLLPTKISIYLIFAILVAFGYLMLSTSKKEILTFLSPVGEELQTNKSGLRICKEFPEIELDNAVVFSREPQNKEDWFWITKVEGKNTIDPNKLEKLVDIASKKLENGKIVIIDCLDYLILENGFEPVAKMLAYLRDVSILNNSKVICVGDLSWLSKKELAMLEKIMGDYHDQGC</sequence>
<dbReference type="InterPro" id="IPR008553">
    <property type="entry name" value="DUF835"/>
</dbReference>
<dbReference type="Pfam" id="PF05763">
    <property type="entry name" value="DUF835"/>
    <property type="match status" value="1"/>
</dbReference>
<accession>A0A5C0XR11</accession>
<dbReference type="RefSeq" id="WP_011012684.1">
    <property type="nucleotide sequence ID" value="NC_003413.1"/>
</dbReference>
<evidence type="ECO:0000259" key="2">
    <source>
        <dbReference type="Pfam" id="PF05763"/>
    </source>
</evidence>
<dbReference type="EMBL" id="CP023154">
    <property type="protein sequence ID" value="QEK79161.1"/>
    <property type="molecule type" value="Genomic_DNA"/>
</dbReference>
<dbReference type="Proteomes" id="UP000324354">
    <property type="component" value="Chromosome"/>
</dbReference>
<keyword evidence="1" id="KW-0812">Transmembrane</keyword>
<dbReference type="AlphaFoldDB" id="A0A5C0XR11"/>
<evidence type="ECO:0000313" key="4">
    <source>
        <dbReference type="Proteomes" id="UP000324354"/>
    </source>
</evidence>
<keyword evidence="1" id="KW-1133">Transmembrane helix</keyword>
<reference evidence="3 4" key="1">
    <citation type="submission" date="2017-08" db="EMBL/GenBank/DDBJ databases">
        <title>Resequencing and Reannotation of the genome of Pyrococcus furiosus type strain DSM3638.</title>
        <authorList>
            <person name="Reichelt R.M."/>
            <person name="Bunk B."/>
        </authorList>
    </citation>
    <scope>NUCLEOTIDE SEQUENCE [LARGE SCALE GENOMIC DNA]</scope>
    <source>
        <strain evidence="3 4">DSM 3638</strain>
    </source>
</reference>
<keyword evidence="1" id="KW-0472">Membrane</keyword>
<evidence type="ECO:0000256" key="1">
    <source>
        <dbReference type="SAM" id="Phobius"/>
    </source>
</evidence>
<evidence type="ECO:0000313" key="3">
    <source>
        <dbReference type="EMBL" id="QEK79161.1"/>
    </source>
</evidence>
<gene>
    <name evidence="3" type="ORF">PFDSM3638_07740</name>
</gene>